<dbReference type="Pfam" id="PF13410">
    <property type="entry name" value="GST_C_2"/>
    <property type="match status" value="1"/>
</dbReference>
<protein>
    <recommendedName>
        <fullName evidence="3">Chloride intracellular channel exc-4</fullName>
    </recommendedName>
</protein>
<dbReference type="GO" id="GO:0005254">
    <property type="term" value="F:chloride channel activity"/>
    <property type="evidence" value="ECO:0007669"/>
    <property type="project" value="TreeGrafter"/>
</dbReference>
<dbReference type="PANTHER" id="PTHR43920:SF5">
    <property type="entry name" value="CHLORIDE INTRACELLULAR CHANNEL CLIC"/>
    <property type="match status" value="1"/>
</dbReference>
<dbReference type="GO" id="GO:0016324">
    <property type="term" value="C:apical plasma membrane"/>
    <property type="evidence" value="ECO:0007669"/>
    <property type="project" value="TreeGrafter"/>
</dbReference>
<comment type="caution">
    <text evidence="1">The sequence shown here is derived from an EMBL/GenBank/DDBJ whole genome shotgun (WGS) entry which is preliminary data.</text>
</comment>
<sequence>MSRKNPLVRLYVPISHSASFAHGPCPLSQKWIMIYHLLVRRHLINLYVVPISPDAPPEEYLQLNVGRRLPLVTVTASEACSAHLSQSQETVNRKPNIRCTQRSRSECRPLLVAELEEDRDSLLDCWNEPGLTAKSPQLPLICDLASGLNQLLLYGHTSIVLKCLQILDEHLKVTGKRFLDRDEPGYADCALAPKLQHLRVAGAYFRGFHIPTKYAHLWAYIGRIYQLESFLESCPTDRDILLHYVDRILIGEVSELSKQKSRILQIPDRFRLLTCPQFDQLTSGNRSNASNSTLPRYTEQKSLQSFPEAHLMDCHTGSQVSNYGLRKFANMTNLVEIDGIPSSRSDRSPNILHTEKGINGTLTRASSASLRSVINYSKSMERPNPLYRQVPPSKYFESIESLIK</sequence>
<dbReference type="Gene3D" id="3.40.30.10">
    <property type="entry name" value="Glutaredoxin"/>
    <property type="match status" value="1"/>
</dbReference>
<dbReference type="Proteomes" id="UP000230066">
    <property type="component" value="Unassembled WGS sequence"/>
</dbReference>
<name>A0A4E0RF37_FASHE</name>
<reference evidence="1" key="1">
    <citation type="submission" date="2019-03" db="EMBL/GenBank/DDBJ databases">
        <title>Improved annotation for the trematode Fasciola hepatica.</title>
        <authorList>
            <person name="Choi Y.-J."/>
            <person name="Martin J."/>
            <person name="Mitreva M."/>
        </authorList>
    </citation>
    <scope>NUCLEOTIDE SEQUENCE [LARGE SCALE GENOMIC DNA]</scope>
</reference>
<organism evidence="1 2">
    <name type="scientific">Fasciola hepatica</name>
    <name type="common">Liver fluke</name>
    <dbReference type="NCBI Taxonomy" id="6192"/>
    <lineage>
        <taxon>Eukaryota</taxon>
        <taxon>Metazoa</taxon>
        <taxon>Spiralia</taxon>
        <taxon>Lophotrochozoa</taxon>
        <taxon>Platyhelminthes</taxon>
        <taxon>Trematoda</taxon>
        <taxon>Digenea</taxon>
        <taxon>Plagiorchiida</taxon>
        <taxon>Echinostomata</taxon>
        <taxon>Echinostomatoidea</taxon>
        <taxon>Fasciolidae</taxon>
        <taxon>Fasciola</taxon>
    </lineage>
</organism>
<evidence type="ECO:0000313" key="2">
    <source>
        <dbReference type="Proteomes" id="UP000230066"/>
    </source>
</evidence>
<accession>A0A4E0RF37</accession>
<dbReference type="SUPFAM" id="SSF47616">
    <property type="entry name" value="GST C-terminal domain-like"/>
    <property type="match status" value="1"/>
</dbReference>
<dbReference type="InterPro" id="IPR036282">
    <property type="entry name" value="Glutathione-S-Trfase_C_sf"/>
</dbReference>
<evidence type="ECO:0008006" key="3">
    <source>
        <dbReference type="Google" id="ProtNLM"/>
    </source>
</evidence>
<evidence type="ECO:0000313" key="1">
    <source>
        <dbReference type="EMBL" id="THD25355.1"/>
    </source>
</evidence>
<keyword evidence="2" id="KW-1185">Reference proteome</keyword>
<dbReference type="AlphaFoldDB" id="A0A4E0RF37"/>
<gene>
    <name evidence="1" type="ORF">D915_003944</name>
</gene>
<dbReference type="GO" id="GO:0005737">
    <property type="term" value="C:cytoplasm"/>
    <property type="evidence" value="ECO:0007669"/>
    <property type="project" value="TreeGrafter"/>
</dbReference>
<dbReference type="EMBL" id="JXXN02001177">
    <property type="protein sequence ID" value="THD25355.1"/>
    <property type="molecule type" value="Genomic_DNA"/>
</dbReference>
<dbReference type="Gene3D" id="1.20.1050.10">
    <property type="match status" value="1"/>
</dbReference>
<dbReference type="PANTHER" id="PTHR43920">
    <property type="entry name" value="CHLORIDE INTRACELLULAR CHANNEL, ISOFORM A"/>
    <property type="match status" value="1"/>
</dbReference>
<proteinExistence type="predicted"/>